<evidence type="ECO:0000256" key="13">
    <source>
        <dbReference type="ARBA" id="ARBA00038074"/>
    </source>
</evidence>
<dbReference type="GO" id="GO:0098552">
    <property type="term" value="C:side of membrane"/>
    <property type="evidence" value="ECO:0007669"/>
    <property type="project" value="UniProtKB-KW"/>
</dbReference>
<evidence type="ECO:0000256" key="18">
    <source>
        <dbReference type="SAM" id="SignalP"/>
    </source>
</evidence>
<dbReference type="GO" id="GO:0009277">
    <property type="term" value="C:fungal-type cell wall"/>
    <property type="evidence" value="ECO:0007669"/>
    <property type="project" value="TreeGrafter"/>
</dbReference>
<evidence type="ECO:0000256" key="12">
    <source>
        <dbReference type="ARBA" id="ARBA00023316"/>
    </source>
</evidence>
<evidence type="ECO:0000256" key="15">
    <source>
        <dbReference type="PIRSR" id="PIRSR037299-1"/>
    </source>
</evidence>
<dbReference type="Pfam" id="PF00722">
    <property type="entry name" value="Glyco_hydro_16"/>
    <property type="match status" value="1"/>
</dbReference>
<evidence type="ECO:0000256" key="17">
    <source>
        <dbReference type="SAM" id="Phobius"/>
    </source>
</evidence>
<feature type="active site" description="Proton donor" evidence="15">
    <location>
        <position position="165"/>
    </location>
</feature>
<comment type="catalytic activity">
    <reaction evidence="1">
        <text>Random endo-hydrolysis of N-acetyl-beta-D-glucosaminide (1-&gt;4)-beta-linkages in chitin and chitodextrins.</text>
        <dbReference type="EC" id="3.2.1.14"/>
    </reaction>
</comment>
<dbReference type="PROSITE" id="PS51762">
    <property type="entry name" value="GH16_2"/>
    <property type="match status" value="1"/>
</dbReference>
<dbReference type="SUPFAM" id="SSF49899">
    <property type="entry name" value="Concanavalin A-like lectins/glucanases"/>
    <property type="match status" value="1"/>
</dbReference>
<keyword evidence="5" id="KW-0808">Transferase</keyword>
<keyword evidence="17" id="KW-0812">Transmembrane</keyword>
<evidence type="ECO:0000259" key="19">
    <source>
        <dbReference type="PROSITE" id="PS51762"/>
    </source>
</evidence>
<reference evidence="21" key="1">
    <citation type="journal article" date="2017" name="Genome Announc.">
        <title>Genome sequences of Cyberlindnera fabianii 65, Pichia kudriavzevii 129, and Saccharomyces cerevisiae 131 isolated from fermented masau fruits in Zimbabwe.</title>
        <authorList>
            <person name="van Rijswijck I.M.H."/>
            <person name="Derks M.F.L."/>
            <person name="Abee T."/>
            <person name="de Ridder D."/>
            <person name="Smid E.J."/>
        </authorList>
    </citation>
    <scope>NUCLEOTIDE SEQUENCE [LARGE SCALE GENOMIC DNA]</scope>
    <source>
        <strain evidence="21">65</strain>
    </source>
</reference>
<dbReference type="AlphaFoldDB" id="A0A1V2LC26"/>
<comment type="caution">
    <text evidence="20">The sequence shown here is derived from an EMBL/GenBank/DDBJ whole genome shotgun (WGS) entry which is preliminary data.</text>
</comment>
<dbReference type="STRING" id="36022.A0A1V2LC26"/>
<accession>A0A1V2LC26</accession>
<dbReference type="EC" id="3.2.-.-" evidence="14"/>
<dbReference type="CDD" id="cd06923">
    <property type="entry name" value="ChtBD1_GH16"/>
    <property type="match status" value="1"/>
</dbReference>
<feature type="signal peptide" evidence="18">
    <location>
        <begin position="1"/>
        <end position="20"/>
    </location>
</feature>
<evidence type="ECO:0000256" key="14">
    <source>
        <dbReference type="PIRNR" id="PIRNR037299"/>
    </source>
</evidence>
<name>A0A1V2LC26_CYBFA</name>
<dbReference type="PANTHER" id="PTHR10963:SF22">
    <property type="entry name" value="GLYCOSIDASE CRH2-RELATED"/>
    <property type="match status" value="1"/>
</dbReference>
<keyword evidence="6 18" id="KW-0732">Signal</keyword>
<evidence type="ECO:0000256" key="10">
    <source>
        <dbReference type="ARBA" id="ARBA00023288"/>
    </source>
</evidence>
<evidence type="ECO:0000256" key="6">
    <source>
        <dbReference type="ARBA" id="ARBA00022729"/>
    </source>
</evidence>
<gene>
    <name evidence="20" type="ORF">BON22_0238</name>
</gene>
<evidence type="ECO:0000313" key="21">
    <source>
        <dbReference type="Proteomes" id="UP000189513"/>
    </source>
</evidence>
<feature type="compositionally biased region" description="Low complexity" evidence="16">
    <location>
        <begin position="349"/>
        <end position="375"/>
    </location>
</feature>
<evidence type="ECO:0000256" key="11">
    <source>
        <dbReference type="ARBA" id="ARBA00023295"/>
    </source>
</evidence>
<dbReference type="OMA" id="WNATANQ"/>
<evidence type="ECO:0000256" key="8">
    <source>
        <dbReference type="ARBA" id="ARBA00023136"/>
    </source>
</evidence>
<comment type="similarity">
    <text evidence="13">Belongs to the glycosyl hydrolase 16 family. CRH1 subfamily.</text>
</comment>
<dbReference type="Proteomes" id="UP000189513">
    <property type="component" value="Unassembled WGS sequence"/>
</dbReference>
<keyword evidence="11 20" id="KW-0326">Glycosidase</keyword>
<dbReference type="GO" id="GO:0008843">
    <property type="term" value="F:endochitinase activity"/>
    <property type="evidence" value="ECO:0007669"/>
    <property type="project" value="UniProtKB-EC"/>
</dbReference>
<evidence type="ECO:0000256" key="4">
    <source>
        <dbReference type="ARBA" id="ARBA00022676"/>
    </source>
</evidence>
<evidence type="ECO:0000256" key="7">
    <source>
        <dbReference type="ARBA" id="ARBA00022801"/>
    </source>
</evidence>
<dbReference type="EMBL" id="MPUK01000001">
    <property type="protein sequence ID" value="ONH69370.1"/>
    <property type="molecule type" value="Genomic_DNA"/>
</dbReference>
<keyword evidence="9" id="KW-0325">Glycoprotein</keyword>
<feature type="region of interest" description="Disordered" evidence="16">
    <location>
        <begin position="335"/>
        <end position="395"/>
    </location>
</feature>
<evidence type="ECO:0000313" key="20">
    <source>
        <dbReference type="EMBL" id="ONH69370.1"/>
    </source>
</evidence>
<evidence type="ECO:0000256" key="9">
    <source>
        <dbReference type="ARBA" id="ARBA00023180"/>
    </source>
</evidence>
<proteinExistence type="inferred from homology"/>
<evidence type="ECO:0000256" key="16">
    <source>
        <dbReference type="SAM" id="MobiDB-lite"/>
    </source>
</evidence>
<feature type="active site" description="Nucleophile" evidence="15">
    <location>
        <position position="161"/>
    </location>
</feature>
<dbReference type="GO" id="GO:0031505">
    <property type="term" value="P:fungal-type cell wall organization"/>
    <property type="evidence" value="ECO:0007669"/>
    <property type="project" value="TreeGrafter"/>
</dbReference>
<comment type="subcellular location">
    <subcellularLocation>
        <location evidence="2">Membrane</location>
        <topology evidence="2">Lipid-anchor</topology>
        <topology evidence="2">GPI-anchor</topology>
    </subcellularLocation>
</comment>
<keyword evidence="10" id="KW-0449">Lipoprotein</keyword>
<feature type="domain" description="GH16" evidence="19">
    <location>
        <begin position="22"/>
        <end position="289"/>
    </location>
</feature>
<dbReference type="GO" id="GO:0005975">
    <property type="term" value="P:carbohydrate metabolic process"/>
    <property type="evidence" value="ECO:0007669"/>
    <property type="project" value="InterPro"/>
</dbReference>
<evidence type="ECO:0000256" key="5">
    <source>
        <dbReference type="ARBA" id="ARBA00022679"/>
    </source>
</evidence>
<dbReference type="GO" id="GO:0016757">
    <property type="term" value="F:glycosyltransferase activity"/>
    <property type="evidence" value="ECO:0007669"/>
    <property type="project" value="UniProtKB-KW"/>
</dbReference>
<protein>
    <recommendedName>
        <fullName evidence="14">Crh-like protein</fullName>
        <ecNumber evidence="14">3.2.-.-</ecNumber>
    </recommendedName>
</protein>
<keyword evidence="3" id="KW-0336">GPI-anchor</keyword>
<keyword evidence="21" id="KW-1185">Reference proteome</keyword>
<dbReference type="FunFam" id="2.60.120.200:FF:000159">
    <property type="entry name" value="Glycosidase"/>
    <property type="match status" value="1"/>
</dbReference>
<dbReference type="InterPro" id="IPR013320">
    <property type="entry name" value="ConA-like_dom_sf"/>
</dbReference>
<dbReference type="PIRSF" id="PIRSF037299">
    <property type="entry name" value="Glycosidase_CRH1_prd"/>
    <property type="match status" value="1"/>
</dbReference>
<dbReference type="Gene3D" id="2.60.120.200">
    <property type="match status" value="1"/>
</dbReference>
<keyword evidence="8 14" id="KW-0472">Membrane</keyword>
<feature type="chain" id="PRO_5012301988" description="Crh-like protein" evidence="18">
    <location>
        <begin position="21"/>
        <end position="442"/>
    </location>
</feature>
<evidence type="ECO:0000256" key="3">
    <source>
        <dbReference type="ARBA" id="ARBA00022622"/>
    </source>
</evidence>
<dbReference type="InterPro" id="IPR000757">
    <property type="entry name" value="Beta-glucanase-like"/>
</dbReference>
<sequence length="442" mass="48541">MLYAYAVLATLTAFVGTAHADSIYCNATNSCPEDAPCCNQFGECGTGSYCLGGCHPLYSYDIDACMPMPVCKNISTTFDDKDSIMSVNHYLGDPDDADWVYSGYLEDYNDANLLAMPNHTSGTVVSSTRFLWYGKVTSTFKTSRGNGVISAFILFSNAQDEIDWEFVGYNLTAAESNYYYQAVLNYTNVETIGTTDTFANYHTYEVDWKEDELKWSLDGEVVRTIKKEDTWNDTTESYHYPQTPSRVQFSLWPAGDSNSIGTMEWAGGQVDWDSEDIKDYGYYYFILKNASIECYDPPSGTLINGDNAYVFNSSSNFDQDAVMITDNSTVLCDSDSTGLDNDEDECDASSSTESDSSSDSDTSTTTKSKTSTKTTSGDDESTTTTSRKKSSKSTSTVNSAQVTQFFQNSEQTTTGSTNLALAVSAAPILSIVTIFLSLIFCV</sequence>
<feature type="transmembrane region" description="Helical" evidence="17">
    <location>
        <begin position="419"/>
        <end position="441"/>
    </location>
</feature>
<keyword evidence="12" id="KW-0961">Cell wall biogenesis/degradation</keyword>
<organism evidence="20 21">
    <name type="scientific">Cyberlindnera fabianii</name>
    <name type="common">Yeast</name>
    <name type="synonym">Hansenula fabianii</name>
    <dbReference type="NCBI Taxonomy" id="36022"/>
    <lineage>
        <taxon>Eukaryota</taxon>
        <taxon>Fungi</taxon>
        <taxon>Dikarya</taxon>
        <taxon>Ascomycota</taxon>
        <taxon>Saccharomycotina</taxon>
        <taxon>Saccharomycetes</taxon>
        <taxon>Phaffomycetales</taxon>
        <taxon>Phaffomycetaceae</taxon>
        <taxon>Cyberlindnera</taxon>
    </lineage>
</organism>
<evidence type="ECO:0000256" key="1">
    <source>
        <dbReference type="ARBA" id="ARBA00000822"/>
    </source>
</evidence>
<dbReference type="VEuPathDB" id="FungiDB:BON22_0238"/>
<dbReference type="InterPro" id="IPR050546">
    <property type="entry name" value="Glycosyl_Hydrlase_16"/>
</dbReference>
<dbReference type="PANTHER" id="PTHR10963">
    <property type="entry name" value="GLYCOSYL HYDROLASE-RELATED"/>
    <property type="match status" value="1"/>
</dbReference>
<dbReference type="InterPro" id="IPR017168">
    <property type="entry name" value="CHR-like"/>
</dbReference>
<keyword evidence="17" id="KW-1133">Transmembrane helix</keyword>
<keyword evidence="4" id="KW-0328">Glycosyltransferase</keyword>
<evidence type="ECO:0000256" key="2">
    <source>
        <dbReference type="ARBA" id="ARBA00004589"/>
    </source>
</evidence>
<keyword evidence="7 14" id="KW-0378">Hydrolase</keyword>